<dbReference type="Proteomes" id="UP000611640">
    <property type="component" value="Chromosome"/>
</dbReference>
<dbReference type="RefSeq" id="WP_203960856.1">
    <property type="nucleotide sequence ID" value="NZ_AP023355.1"/>
</dbReference>
<gene>
    <name evidence="6" type="ORF">Athai_15840</name>
</gene>
<proteinExistence type="predicted"/>
<dbReference type="InterPro" id="IPR009057">
    <property type="entry name" value="Homeodomain-like_sf"/>
</dbReference>
<evidence type="ECO:0000256" key="1">
    <source>
        <dbReference type="ARBA" id="ARBA00023015"/>
    </source>
</evidence>
<name>A0A7R7DM81_9ACTN</name>
<dbReference type="AlphaFoldDB" id="A0A7R7DM81"/>
<dbReference type="SUPFAM" id="SSF48498">
    <property type="entry name" value="Tetracyclin repressor-like, C-terminal domain"/>
    <property type="match status" value="1"/>
</dbReference>
<evidence type="ECO:0000256" key="2">
    <source>
        <dbReference type="ARBA" id="ARBA00023125"/>
    </source>
</evidence>
<sequence length="200" mass="21189">MPRAALTVASIVDTAGALADEVGFEAVSLSEVARRLGVRAPSLYAHVRDLAALRDGITEAALRELGSRIALATAGRSGRTALRGLMQAHRGFASEAPGRWQSLQRRADQAVAASEAARSVVALTGAVLRGYALPESEHVHAIRLLGGAIAGYLALERAGSFAYRDPEPDVSWERAVDALDALLRHWPAAPPQEGPRQEKS</sequence>
<dbReference type="InterPro" id="IPR036271">
    <property type="entry name" value="Tet_transcr_reg_TetR-rel_C_sf"/>
</dbReference>
<dbReference type="KEGG" id="atl:Athai_15840"/>
<dbReference type="Pfam" id="PF00440">
    <property type="entry name" value="TetR_N"/>
    <property type="match status" value="1"/>
</dbReference>
<evidence type="ECO:0000259" key="5">
    <source>
        <dbReference type="PROSITE" id="PS50977"/>
    </source>
</evidence>
<dbReference type="PANTHER" id="PTHR30055">
    <property type="entry name" value="HTH-TYPE TRANSCRIPTIONAL REGULATOR RUTR"/>
    <property type="match status" value="1"/>
</dbReference>
<keyword evidence="1" id="KW-0805">Transcription regulation</keyword>
<evidence type="ECO:0000313" key="6">
    <source>
        <dbReference type="EMBL" id="BCJ34081.1"/>
    </source>
</evidence>
<dbReference type="InterPro" id="IPR025996">
    <property type="entry name" value="MT1864/Rv1816-like_C"/>
</dbReference>
<evidence type="ECO:0000313" key="7">
    <source>
        <dbReference type="Proteomes" id="UP000611640"/>
    </source>
</evidence>
<dbReference type="GO" id="GO:0003700">
    <property type="term" value="F:DNA-binding transcription factor activity"/>
    <property type="evidence" value="ECO:0007669"/>
    <property type="project" value="TreeGrafter"/>
</dbReference>
<feature type="domain" description="HTH tetR-type" evidence="5">
    <location>
        <begin position="5"/>
        <end position="65"/>
    </location>
</feature>
<dbReference type="InterPro" id="IPR001647">
    <property type="entry name" value="HTH_TetR"/>
</dbReference>
<dbReference type="Pfam" id="PF13305">
    <property type="entry name" value="TetR_C_33"/>
    <property type="match status" value="1"/>
</dbReference>
<dbReference type="GO" id="GO:0000976">
    <property type="term" value="F:transcription cis-regulatory region binding"/>
    <property type="evidence" value="ECO:0007669"/>
    <property type="project" value="TreeGrafter"/>
</dbReference>
<reference evidence="6 7" key="1">
    <citation type="submission" date="2020-08" db="EMBL/GenBank/DDBJ databases">
        <title>Whole genome shotgun sequence of Actinocatenispora thailandica NBRC 105041.</title>
        <authorList>
            <person name="Komaki H."/>
            <person name="Tamura T."/>
        </authorList>
    </citation>
    <scope>NUCLEOTIDE SEQUENCE [LARGE SCALE GENOMIC DNA]</scope>
    <source>
        <strain evidence="6 7">NBRC 105041</strain>
    </source>
</reference>
<keyword evidence="2 4" id="KW-0238">DNA-binding</keyword>
<dbReference type="PANTHER" id="PTHR30055:SF234">
    <property type="entry name" value="HTH-TYPE TRANSCRIPTIONAL REGULATOR BETI"/>
    <property type="match status" value="1"/>
</dbReference>
<evidence type="ECO:0000256" key="3">
    <source>
        <dbReference type="ARBA" id="ARBA00023163"/>
    </source>
</evidence>
<dbReference type="Gene3D" id="1.10.10.60">
    <property type="entry name" value="Homeodomain-like"/>
    <property type="match status" value="1"/>
</dbReference>
<dbReference type="PROSITE" id="PS50977">
    <property type="entry name" value="HTH_TETR_2"/>
    <property type="match status" value="1"/>
</dbReference>
<keyword evidence="3" id="KW-0804">Transcription</keyword>
<accession>A0A7R7DM81</accession>
<feature type="DNA-binding region" description="H-T-H motif" evidence="4">
    <location>
        <begin position="28"/>
        <end position="47"/>
    </location>
</feature>
<organism evidence="6 7">
    <name type="scientific">Actinocatenispora thailandica</name>
    <dbReference type="NCBI Taxonomy" id="227318"/>
    <lineage>
        <taxon>Bacteria</taxon>
        <taxon>Bacillati</taxon>
        <taxon>Actinomycetota</taxon>
        <taxon>Actinomycetes</taxon>
        <taxon>Micromonosporales</taxon>
        <taxon>Micromonosporaceae</taxon>
        <taxon>Actinocatenispora</taxon>
    </lineage>
</organism>
<dbReference type="Gene3D" id="1.10.357.10">
    <property type="entry name" value="Tetracycline Repressor, domain 2"/>
    <property type="match status" value="1"/>
</dbReference>
<dbReference type="SUPFAM" id="SSF46689">
    <property type="entry name" value="Homeodomain-like"/>
    <property type="match status" value="1"/>
</dbReference>
<dbReference type="EMBL" id="AP023355">
    <property type="protein sequence ID" value="BCJ34081.1"/>
    <property type="molecule type" value="Genomic_DNA"/>
</dbReference>
<evidence type="ECO:0000256" key="4">
    <source>
        <dbReference type="PROSITE-ProRule" id="PRU00335"/>
    </source>
</evidence>
<dbReference type="InterPro" id="IPR050109">
    <property type="entry name" value="HTH-type_TetR-like_transc_reg"/>
</dbReference>
<keyword evidence="7" id="KW-1185">Reference proteome</keyword>
<protein>
    <submittedName>
        <fullName evidence="6">Transcriptional regulator</fullName>
    </submittedName>
</protein>